<sequence length="142" mass="16201">MIKTKNISEMLTSLIEEYRFNKNTLSKYLEITEETVDGVVMGNVECLPDDPALRLKILSKAGFLYFGAIEDKDRQLSGFLEVLVSYHGISKLTIAKMAGVEEQDIDRLLANPPEKVEIEVKYKIAVTVMELRFWLKDCELPI</sequence>
<gene>
    <name evidence="1" type="ORF">DWX93_16765</name>
</gene>
<dbReference type="Pfam" id="PF20317">
    <property type="entry name" value="HTH_60"/>
    <property type="match status" value="1"/>
</dbReference>
<protein>
    <submittedName>
        <fullName evidence="1">Uncharacterized protein</fullName>
    </submittedName>
</protein>
<dbReference type="Proteomes" id="UP000266172">
    <property type="component" value="Unassembled WGS sequence"/>
</dbReference>
<dbReference type="EMBL" id="QRVL01000033">
    <property type="protein sequence ID" value="RGS35498.1"/>
    <property type="molecule type" value="Genomic_DNA"/>
</dbReference>
<accession>A0A395V2J7</accession>
<dbReference type="RefSeq" id="WP_117686898.1">
    <property type="nucleotide sequence ID" value="NZ_QRVL01000033.1"/>
</dbReference>
<dbReference type="AlphaFoldDB" id="A0A395V2J7"/>
<comment type="caution">
    <text evidence="1">The sequence shown here is derived from an EMBL/GenBank/DDBJ whole genome shotgun (WGS) entry which is preliminary data.</text>
</comment>
<name>A0A395V2J7_9FIRM</name>
<evidence type="ECO:0000313" key="1">
    <source>
        <dbReference type="EMBL" id="RGS35498.1"/>
    </source>
</evidence>
<reference evidence="1 2" key="1">
    <citation type="submission" date="2018-08" db="EMBL/GenBank/DDBJ databases">
        <title>A genome reference for cultivated species of the human gut microbiota.</title>
        <authorList>
            <person name="Zou Y."/>
            <person name="Xue W."/>
            <person name="Luo G."/>
        </authorList>
    </citation>
    <scope>NUCLEOTIDE SEQUENCE [LARGE SCALE GENOMIC DNA]</scope>
    <source>
        <strain evidence="1 2">AF22-12AC</strain>
    </source>
</reference>
<organism evidence="1 2">
    <name type="scientific">Roseburia hominis</name>
    <dbReference type="NCBI Taxonomy" id="301301"/>
    <lineage>
        <taxon>Bacteria</taxon>
        <taxon>Bacillati</taxon>
        <taxon>Bacillota</taxon>
        <taxon>Clostridia</taxon>
        <taxon>Lachnospirales</taxon>
        <taxon>Lachnospiraceae</taxon>
        <taxon>Roseburia</taxon>
    </lineage>
</organism>
<proteinExistence type="predicted"/>
<evidence type="ECO:0000313" key="2">
    <source>
        <dbReference type="Proteomes" id="UP000266172"/>
    </source>
</evidence>
<dbReference type="InterPro" id="IPR046930">
    <property type="entry name" value="HTH_60"/>
</dbReference>